<evidence type="ECO:0000313" key="1">
    <source>
        <dbReference type="EMBL" id="MBM6498512.1"/>
    </source>
</evidence>
<dbReference type="Gene3D" id="2.60.120.260">
    <property type="entry name" value="Galactose-binding domain-like"/>
    <property type="match status" value="1"/>
</dbReference>
<name>A0ABS2CU50_9FLAO</name>
<proteinExistence type="predicted"/>
<dbReference type="Proteomes" id="UP000759529">
    <property type="component" value="Unassembled WGS sequence"/>
</dbReference>
<dbReference type="EMBL" id="JACSOD020000436">
    <property type="protein sequence ID" value="MBM6498512.1"/>
    <property type="molecule type" value="Genomic_DNA"/>
</dbReference>
<dbReference type="InterPro" id="IPR025667">
    <property type="entry name" value="SprB_repeat"/>
</dbReference>
<feature type="non-terminal residue" evidence="1">
    <location>
        <position position="1362"/>
    </location>
</feature>
<sequence>MKGKLLLIVSLFYFFQGYSQNLLTNPGFEAGGIGIGFGVSTAYTQMATATQATSTPGDFGILQYPKRLNSNDFFFVGDRTTGSGRMLVVDGTTAAGTPVFWAAGNNGTGITTAVVGTTYYFSYWIRSVSDLVVDPSTQAQISVALTGGNLLTQIHGSTFAPLPTDGWKQVIYSFVATATTVQIELSDLNINATGNDFAVDDFILTDDLIVAVEVTNAQCVTPNDGAITVSAGFGGIPPYNYAIAGPVNDNNTTGFFTSLPPGVYTVTVTDSALPTATVQTLNNVIVGPYLYTTMDPTICFESSTVLEVGGSSSTYTWTSAPVDSSLTTPNDDTITVSPDETTIYTVTSVVGNCAPLTKNIQVTVNAVLLVTNTTTACSDVPINLTDASITAGSSAGTLSYWTNAAGTTPLANPSTVNVSGTYYIKLTQGSCVTIKPITITVQPTSTFPVNFTICPGNTGTISLTGTPFSTVTIINDLGNTYTANIGPAGTGSFITPPLQETRIYTLVSVKNFFTLCERFYTGVSVTVTVIPNGCATVETVPAPGTKPLDLTLCAAGECRTLEANISDVPSTTSYVVSSIPFCPQAPFENPSWINIRPGGPIGDDDWSAPFSFPGGMQFCFFGNNYTQLNVGTNGVIAFPNPNLFAAGDFCPWSYDDPIPNTGFPIKNAIFGVYQDTDFSVAPPAGTEITVNYQVIGTYPCRKFVANFSNIPQFSCGNSIGLSTTQIVLYEVSNIIEIYVQRRVACTGWNDGNGTIGIINTSGAQAYAAPGRNAVPFSTDPTPNNPNNADNVSEAWRFTPTGPNVPMTVNWYEGTTLIGTGPTITVCPAVTTTYTLEAEYSICNVPQTATEDITLSVNPDLTGAPLDITECQDILNPGTAVFDLTSNDSVILGTLDPSEYEITYHLDFANADDLTNPIANPGAFVSSGQTQTIYAAIFLNMFGCIVVKEFDLIVDNCGVDPDTPPDLTECEDSYNTNIATFDFTPQLPLILGSNNPLDYTVTFHLLLADANLGAGDISPINSFLGTDGQEIFIRMEENTDPTRFGTTSFFLNVNPLPTVAISGTTTVCEGDNATITFTGTPNALVDFNVNGGVTQTIDLGATGIASIASIFTVNTTFNLINVTNPTTNCSQLISGSATVTVRDLPTATISGSTTVCEGDTNPVITFTGADGIAPYTFTYTDPTGATQTIQTISGNSVTLPVSTATPGTFNYQLTEVLSSGTPACSQLQTGSVTVVVNALPDATITGNATVCLNDPQPQVVLTGSSAQAPYTFTYSINSVVQPTVTSVGNSFIINAPTNVQGTFIYDLISVSESSTPACSQPVTGSITITVNTAPVITTPTVFVVCDDSLDNDGFNCFDLTQKD</sequence>
<dbReference type="Pfam" id="PF13573">
    <property type="entry name" value="SprB"/>
    <property type="match status" value="1"/>
</dbReference>
<gene>
    <name evidence="1" type="ORF">H9X54_004250</name>
</gene>
<protein>
    <recommendedName>
        <fullName evidence="3">Gliding motility-associated C-terminal domain-containing protein</fullName>
    </recommendedName>
</protein>
<accession>A0ABS2CU50</accession>
<organism evidence="1 2">
    <name type="scientific">Flavobacterium macrobrachii</name>
    <dbReference type="NCBI Taxonomy" id="591204"/>
    <lineage>
        <taxon>Bacteria</taxon>
        <taxon>Pseudomonadati</taxon>
        <taxon>Bacteroidota</taxon>
        <taxon>Flavobacteriia</taxon>
        <taxon>Flavobacteriales</taxon>
        <taxon>Flavobacteriaceae</taxon>
        <taxon>Flavobacterium</taxon>
    </lineage>
</organism>
<comment type="caution">
    <text evidence="1">The sequence shown here is derived from an EMBL/GenBank/DDBJ whole genome shotgun (WGS) entry which is preliminary data.</text>
</comment>
<evidence type="ECO:0008006" key="3">
    <source>
        <dbReference type="Google" id="ProtNLM"/>
    </source>
</evidence>
<reference evidence="1 2" key="1">
    <citation type="submission" date="2021-02" db="EMBL/GenBank/DDBJ databases">
        <authorList>
            <person name="Jung H.S."/>
            <person name="Chun B.H."/>
            <person name="Jeon C.O."/>
        </authorList>
    </citation>
    <scope>NUCLEOTIDE SEQUENCE [LARGE SCALE GENOMIC DNA]</scope>
    <source>
        <strain evidence="1 2">LMG 25203</strain>
    </source>
</reference>
<evidence type="ECO:0000313" key="2">
    <source>
        <dbReference type="Proteomes" id="UP000759529"/>
    </source>
</evidence>
<keyword evidence="2" id="KW-1185">Reference proteome</keyword>